<dbReference type="FunFam" id="3.40.309.10:FF:000009">
    <property type="entry name" value="Aldehyde dehydrogenase A"/>
    <property type="match status" value="1"/>
</dbReference>
<feature type="active site" evidence="3">
    <location>
        <position position="258"/>
    </location>
</feature>
<dbReference type="Proteomes" id="UP000192441">
    <property type="component" value="Unassembled WGS sequence"/>
</dbReference>
<dbReference type="InterPro" id="IPR016162">
    <property type="entry name" value="Ald_DH_N"/>
</dbReference>
<protein>
    <submittedName>
        <fullName evidence="7">Aldehyde dehydrogenase</fullName>
    </submittedName>
</protein>
<dbReference type="PANTHER" id="PTHR42804:SF1">
    <property type="entry name" value="ALDEHYDE DEHYDROGENASE-RELATED"/>
    <property type="match status" value="1"/>
</dbReference>
<reference evidence="6 9" key="2">
    <citation type="journal article" date="2019" name="Emerg. Microbes Infect.">
        <title>Comprehensive subspecies identification of 175 nontuberculous mycobacteria species based on 7547 genomic profiles.</title>
        <authorList>
            <person name="Matsumoto Y."/>
            <person name="Kinjo T."/>
            <person name="Motooka D."/>
            <person name="Nabeya D."/>
            <person name="Jung N."/>
            <person name="Uechi K."/>
            <person name="Horii T."/>
            <person name="Iida T."/>
            <person name="Fujita J."/>
            <person name="Nakamura S."/>
        </authorList>
    </citation>
    <scope>NUCLEOTIDE SEQUENCE [LARGE SCALE GENOMIC DNA]</scope>
    <source>
        <strain evidence="6 9">JCM 12687</strain>
        <plasmid evidence="6">pJCM12687</plasmid>
    </source>
</reference>
<evidence type="ECO:0000256" key="3">
    <source>
        <dbReference type="PROSITE-ProRule" id="PRU10007"/>
    </source>
</evidence>
<evidence type="ECO:0000313" key="9">
    <source>
        <dbReference type="Proteomes" id="UP000467379"/>
    </source>
</evidence>
<comment type="similarity">
    <text evidence="1 4">Belongs to the aldehyde dehydrogenase family.</text>
</comment>
<sequence length="489" mass="52927">MTETSYEGRLFIDGEFREAKSGERYEVINPADESVVATAADAGPEDVYDAVTAARRAADETAWGTDHKFRRHCLEQLQAALRNEAEAFRTLVTAEAGIAGSVLPTHVDVMIDGMDFWNELTTSFPWEEDIGSHTILGMNSDRRIRYEPYGVVGAITPWNAPFMTAIWKVTHSMATGNTVVLKSAPDTPLTGAKMAQVISQTDVPPGVVNMISSADKAIAGDALTGDPRVDMFHFTGSPGVGQRIMERAANGIRHVVLELGGKSANLLLPDADLDMACALGVGMCMSSSGQGCALATRMIVHADIYDEVLQRLQTMVSNLPWGDPTEPTTVVGPIIRAEQLERIEGMVDRAKQAGARVLCGGKRGDRGGKGFWYEPTVVADVDENSEIAQNEVFGPVLSVIRYQGDDDEAVRVANNTRYGLSAYVQSRDEERAWRVANRLRAGTVNINNSFYLGPDAPFSGWGISGVGVEHGVAGFRDYLRIKTIASPAK</sequence>
<name>A0A7I7WED9_9MYCO</name>
<dbReference type="GO" id="GO:0016620">
    <property type="term" value="F:oxidoreductase activity, acting on the aldehyde or oxo group of donors, NAD or NADP as acceptor"/>
    <property type="evidence" value="ECO:0007669"/>
    <property type="project" value="InterPro"/>
</dbReference>
<dbReference type="Gene3D" id="3.40.309.10">
    <property type="entry name" value="Aldehyde Dehydrogenase, Chain A, domain 2"/>
    <property type="match status" value="1"/>
</dbReference>
<dbReference type="EMBL" id="MVHM01000027">
    <property type="protein sequence ID" value="ORA31856.1"/>
    <property type="molecule type" value="Genomic_DNA"/>
</dbReference>
<organism evidence="7 8">
    <name type="scientific">Mycobacterium branderi</name>
    <dbReference type="NCBI Taxonomy" id="43348"/>
    <lineage>
        <taxon>Bacteria</taxon>
        <taxon>Bacillati</taxon>
        <taxon>Actinomycetota</taxon>
        <taxon>Actinomycetes</taxon>
        <taxon>Mycobacteriales</taxon>
        <taxon>Mycobacteriaceae</taxon>
        <taxon>Mycobacterium</taxon>
    </lineage>
</organism>
<keyword evidence="6" id="KW-0614">Plasmid</keyword>
<dbReference type="Proteomes" id="UP000467379">
    <property type="component" value="Plasmid pJCM12687"/>
</dbReference>
<dbReference type="OrthoDB" id="6882680at2"/>
<geneLocation type="plasmid" evidence="6 9">
    <name>pJCM12687</name>
</geneLocation>
<evidence type="ECO:0000259" key="5">
    <source>
        <dbReference type="Pfam" id="PF00171"/>
    </source>
</evidence>
<dbReference type="Gene3D" id="3.40.605.10">
    <property type="entry name" value="Aldehyde Dehydrogenase, Chain A, domain 1"/>
    <property type="match status" value="1"/>
</dbReference>
<dbReference type="InterPro" id="IPR015590">
    <property type="entry name" value="Aldehyde_DH_dom"/>
</dbReference>
<dbReference type="PROSITE" id="PS00687">
    <property type="entry name" value="ALDEHYDE_DEHYDR_GLU"/>
    <property type="match status" value="1"/>
</dbReference>
<dbReference type="EMBL" id="AP022607">
    <property type="protein sequence ID" value="BBZ14981.1"/>
    <property type="molecule type" value="Genomic_DNA"/>
</dbReference>
<keyword evidence="9" id="KW-1185">Reference proteome</keyword>
<dbReference type="AlphaFoldDB" id="A0A7I7WED9"/>
<reference evidence="7 8" key="1">
    <citation type="submission" date="2016-12" db="EMBL/GenBank/DDBJ databases">
        <title>The new phylogeny of genus Mycobacterium.</title>
        <authorList>
            <person name="Tortoli E."/>
            <person name="Trovato A."/>
            <person name="Cirillo D.M."/>
        </authorList>
    </citation>
    <scope>NUCLEOTIDE SEQUENCE [LARGE SCALE GENOMIC DNA]</scope>
    <source>
        <strain evidence="7 8">DSM 44624</strain>
    </source>
</reference>
<dbReference type="SUPFAM" id="SSF53720">
    <property type="entry name" value="ALDH-like"/>
    <property type="match status" value="1"/>
</dbReference>
<evidence type="ECO:0000313" key="6">
    <source>
        <dbReference type="EMBL" id="BBZ14981.1"/>
    </source>
</evidence>
<gene>
    <name evidence="7" type="ORF">BST20_26045</name>
    <name evidence="6" type="ORF">MBRA_51760</name>
</gene>
<dbReference type="RefSeq" id="WP_083134302.1">
    <property type="nucleotide sequence ID" value="NZ_AP022607.1"/>
</dbReference>
<evidence type="ECO:0000313" key="8">
    <source>
        <dbReference type="Proteomes" id="UP000192441"/>
    </source>
</evidence>
<feature type="domain" description="Aldehyde dehydrogenase" evidence="5">
    <location>
        <begin position="17"/>
        <end position="484"/>
    </location>
</feature>
<evidence type="ECO:0000256" key="2">
    <source>
        <dbReference type="ARBA" id="ARBA00023002"/>
    </source>
</evidence>
<keyword evidence="2 4" id="KW-0560">Oxidoreductase</keyword>
<evidence type="ECO:0000313" key="7">
    <source>
        <dbReference type="EMBL" id="ORA31856.1"/>
    </source>
</evidence>
<dbReference type="CDD" id="cd07089">
    <property type="entry name" value="ALDH_CddD-AldA-like"/>
    <property type="match status" value="1"/>
</dbReference>
<dbReference type="InterPro" id="IPR016161">
    <property type="entry name" value="Ald_DH/histidinol_DH"/>
</dbReference>
<proteinExistence type="inferred from homology"/>
<evidence type="ECO:0000256" key="1">
    <source>
        <dbReference type="ARBA" id="ARBA00009986"/>
    </source>
</evidence>
<dbReference type="PANTHER" id="PTHR42804">
    <property type="entry name" value="ALDEHYDE DEHYDROGENASE"/>
    <property type="match status" value="1"/>
</dbReference>
<dbReference type="InterPro" id="IPR029510">
    <property type="entry name" value="Ald_DH_CS_GLU"/>
</dbReference>
<evidence type="ECO:0000256" key="4">
    <source>
        <dbReference type="RuleBase" id="RU003345"/>
    </source>
</evidence>
<dbReference type="Pfam" id="PF00171">
    <property type="entry name" value="Aldedh"/>
    <property type="match status" value="1"/>
</dbReference>
<dbReference type="InterPro" id="IPR016163">
    <property type="entry name" value="Ald_DH_C"/>
</dbReference>
<accession>A0A7I7WED9</accession>
<reference evidence="6" key="3">
    <citation type="submission" date="2020-02" db="EMBL/GenBank/DDBJ databases">
        <authorList>
            <person name="Matsumoto Y."/>
            <person name="Motooka D."/>
            <person name="Nakamura S."/>
        </authorList>
    </citation>
    <scope>NUCLEOTIDE SEQUENCE</scope>
    <source>
        <strain evidence="6">JCM 12687</strain>
        <plasmid evidence="6">pJCM12687</plasmid>
    </source>
</reference>